<sequence length="198" mass="21770">MSSVIGNCKKCTKKVYPLEGFMAAKSAFHKSCFKCEICGWQLTLTNYKSINDKVYCKNHYPVTGFGVEDHVTGKTTTDSKVLADQINTPKLDTVNQQVRGTGDKPMTDLESMHINKAISAPKLDTVNQQVRGTGDKPMTDLESMHINKAISAPKLDTVNQQVRGTGESNITLDTIAINKATSVPKLDTEKGYQKNQVN</sequence>
<dbReference type="AlphaFoldDB" id="A0A151ZH97"/>
<accession>A0A151ZH97</accession>
<dbReference type="SUPFAM" id="SSF57716">
    <property type="entry name" value="Glucocorticoid receptor-like (DNA-binding domain)"/>
    <property type="match status" value="2"/>
</dbReference>
<evidence type="ECO:0000256" key="1">
    <source>
        <dbReference type="ARBA" id="ARBA00022723"/>
    </source>
</evidence>
<dbReference type="PROSITE" id="PS00478">
    <property type="entry name" value="LIM_DOMAIN_1"/>
    <property type="match status" value="1"/>
</dbReference>
<evidence type="ECO:0000313" key="7">
    <source>
        <dbReference type="Proteomes" id="UP000076078"/>
    </source>
</evidence>
<evidence type="ECO:0000256" key="2">
    <source>
        <dbReference type="ARBA" id="ARBA00022833"/>
    </source>
</evidence>
<proteinExistence type="predicted"/>
<comment type="caution">
    <text evidence="6">The sequence shown here is derived from an EMBL/GenBank/DDBJ whole genome shotgun (WGS) entry which is preliminary data.</text>
</comment>
<organism evidence="6 7">
    <name type="scientific">Tieghemostelium lacteum</name>
    <name type="common">Slime mold</name>
    <name type="synonym">Dictyostelium lacteum</name>
    <dbReference type="NCBI Taxonomy" id="361077"/>
    <lineage>
        <taxon>Eukaryota</taxon>
        <taxon>Amoebozoa</taxon>
        <taxon>Evosea</taxon>
        <taxon>Eumycetozoa</taxon>
        <taxon>Dictyostelia</taxon>
        <taxon>Dictyosteliales</taxon>
        <taxon>Raperosteliaceae</taxon>
        <taxon>Tieghemostelium</taxon>
    </lineage>
</organism>
<evidence type="ECO:0000313" key="6">
    <source>
        <dbReference type="EMBL" id="KYQ93250.1"/>
    </source>
</evidence>
<evidence type="ECO:0000259" key="5">
    <source>
        <dbReference type="PROSITE" id="PS50023"/>
    </source>
</evidence>
<dbReference type="Gene3D" id="2.10.110.10">
    <property type="entry name" value="Cysteine Rich Protein"/>
    <property type="match status" value="1"/>
</dbReference>
<dbReference type="InterPro" id="IPR001781">
    <property type="entry name" value="Znf_LIM"/>
</dbReference>
<feature type="domain" description="LIM zinc-binding" evidence="5">
    <location>
        <begin position="6"/>
        <end position="66"/>
    </location>
</feature>
<dbReference type="PROSITE" id="PS50023">
    <property type="entry name" value="LIM_DOMAIN_2"/>
    <property type="match status" value="1"/>
</dbReference>
<keyword evidence="1 4" id="KW-0479">Metal-binding</keyword>
<gene>
    <name evidence="6" type="ORF">DLAC_05902</name>
</gene>
<dbReference type="InParanoid" id="A0A151ZH97"/>
<dbReference type="SMART" id="SM00132">
    <property type="entry name" value="LIM"/>
    <property type="match status" value="1"/>
</dbReference>
<dbReference type="OMA" id="CANHYPV"/>
<keyword evidence="2 4" id="KW-0862">Zinc</keyword>
<dbReference type="CDD" id="cd09358">
    <property type="entry name" value="LIM_Mical_like"/>
    <property type="match status" value="1"/>
</dbReference>
<keyword evidence="7" id="KW-1185">Reference proteome</keyword>
<dbReference type="Pfam" id="PF00412">
    <property type="entry name" value="LIM"/>
    <property type="match status" value="1"/>
</dbReference>
<dbReference type="PANTHER" id="PTHR24206">
    <property type="entry name" value="OS06G0237300 PROTEIN"/>
    <property type="match status" value="1"/>
</dbReference>
<keyword evidence="3 4" id="KW-0440">LIM domain</keyword>
<protein>
    <recommendedName>
        <fullName evidence="5">LIM zinc-binding domain-containing protein</fullName>
    </recommendedName>
</protein>
<dbReference type="GO" id="GO:0046872">
    <property type="term" value="F:metal ion binding"/>
    <property type="evidence" value="ECO:0007669"/>
    <property type="project" value="UniProtKB-KW"/>
</dbReference>
<dbReference type="STRING" id="361077.A0A151ZH97"/>
<evidence type="ECO:0000256" key="3">
    <source>
        <dbReference type="ARBA" id="ARBA00023038"/>
    </source>
</evidence>
<evidence type="ECO:0000256" key="4">
    <source>
        <dbReference type="PROSITE-ProRule" id="PRU00125"/>
    </source>
</evidence>
<dbReference type="OrthoDB" id="1679758at2759"/>
<name>A0A151ZH97_TIELA</name>
<dbReference type="EMBL" id="LODT01000028">
    <property type="protein sequence ID" value="KYQ93250.1"/>
    <property type="molecule type" value="Genomic_DNA"/>
</dbReference>
<dbReference type="Proteomes" id="UP000076078">
    <property type="component" value="Unassembled WGS sequence"/>
</dbReference>
<reference evidence="6 7" key="1">
    <citation type="submission" date="2015-12" db="EMBL/GenBank/DDBJ databases">
        <title>Dictyostelia acquired genes for synthesis and detection of signals that induce cell-type specialization by lateral gene transfer from prokaryotes.</title>
        <authorList>
            <person name="Gloeckner G."/>
            <person name="Schaap P."/>
        </authorList>
    </citation>
    <scope>NUCLEOTIDE SEQUENCE [LARGE SCALE GENOMIC DNA]</scope>
    <source>
        <strain evidence="6 7">TK</strain>
    </source>
</reference>